<dbReference type="PANTHER" id="PTHR43280:SF30">
    <property type="entry name" value="MMSAB OPERON REGULATORY PROTEIN"/>
    <property type="match status" value="1"/>
</dbReference>
<evidence type="ECO:0000256" key="1">
    <source>
        <dbReference type="ARBA" id="ARBA00023015"/>
    </source>
</evidence>
<gene>
    <name evidence="5" type="ORF">H9926_01510</name>
</gene>
<sequence length="257" mass="29851">MIENFPVSLAYFVRRETWPGWKIEPRTIPNHELVLVLSGRGEARIKGRIHPLGTGSFLYFRPGLLHDMKTDDSDCLVFYAVHFDTDSALPELPHCFRLQNSRRIVELFRSIDAVHGRGIYLRRWQENLLLQSILLEIHLELHRAAAHNYTELRLRRAIACIHDNPTRHISVDELLRQSGMGKSAFFQAFRQLTGTSPARYADRVRLEHARGLLLGTDWSVEQVASCCGYEDPFYFSRCFRKEFGLSPRKYRQANPVE</sequence>
<dbReference type="InterPro" id="IPR018062">
    <property type="entry name" value="HTH_AraC-typ_CS"/>
</dbReference>
<dbReference type="InterPro" id="IPR009057">
    <property type="entry name" value="Homeodomain-like_sf"/>
</dbReference>
<dbReference type="SUPFAM" id="SSF51215">
    <property type="entry name" value="Regulatory protein AraC"/>
    <property type="match status" value="1"/>
</dbReference>
<reference evidence="5" key="2">
    <citation type="submission" date="2021-04" db="EMBL/GenBank/DDBJ databases">
        <authorList>
            <person name="Gilroy R."/>
        </authorList>
    </citation>
    <scope>NUCLEOTIDE SEQUENCE</scope>
    <source>
        <strain evidence="5">ChiBcec1-1630</strain>
    </source>
</reference>
<evidence type="ECO:0000313" key="6">
    <source>
        <dbReference type="Proteomes" id="UP000823922"/>
    </source>
</evidence>
<accession>A0A9D2QFL5</accession>
<dbReference type="InterPro" id="IPR014710">
    <property type="entry name" value="RmlC-like_jellyroll"/>
</dbReference>
<keyword evidence="1" id="KW-0805">Transcription regulation</keyword>
<dbReference type="SUPFAM" id="SSF46689">
    <property type="entry name" value="Homeodomain-like"/>
    <property type="match status" value="2"/>
</dbReference>
<evidence type="ECO:0000313" key="5">
    <source>
        <dbReference type="EMBL" id="HJC86679.1"/>
    </source>
</evidence>
<dbReference type="InterPro" id="IPR037923">
    <property type="entry name" value="HTH-like"/>
</dbReference>
<dbReference type="SMART" id="SM00342">
    <property type="entry name" value="HTH_ARAC"/>
    <property type="match status" value="1"/>
</dbReference>
<organism evidence="5 6">
    <name type="scientific">Candidatus Eisenbergiella intestinigallinarum</name>
    <dbReference type="NCBI Taxonomy" id="2838549"/>
    <lineage>
        <taxon>Bacteria</taxon>
        <taxon>Bacillati</taxon>
        <taxon>Bacillota</taxon>
        <taxon>Clostridia</taxon>
        <taxon>Lachnospirales</taxon>
        <taxon>Lachnospiraceae</taxon>
        <taxon>Eisenbergiella</taxon>
    </lineage>
</organism>
<protein>
    <submittedName>
        <fullName evidence="5">AraC family transcriptional regulator</fullName>
    </submittedName>
</protein>
<evidence type="ECO:0000256" key="2">
    <source>
        <dbReference type="ARBA" id="ARBA00023125"/>
    </source>
</evidence>
<feature type="domain" description="HTH araC/xylS-type" evidence="4">
    <location>
        <begin position="155"/>
        <end position="253"/>
    </location>
</feature>
<comment type="caution">
    <text evidence="5">The sequence shown here is derived from an EMBL/GenBank/DDBJ whole genome shotgun (WGS) entry which is preliminary data.</text>
</comment>
<dbReference type="Proteomes" id="UP000823922">
    <property type="component" value="Unassembled WGS sequence"/>
</dbReference>
<dbReference type="PANTHER" id="PTHR43280">
    <property type="entry name" value="ARAC-FAMILY TRANSCRIPTIONAL REGULATOR"/>
    <property type="match status" value="1"/>
</dbReference>
<reference evidence="5" key="1">
    <citation type="journal article" date="2021" name="PeerJ">
        <title>Extensive microbial diversity within the chicken gut microbiome revealed by metagenomics and culture.</title>
        <authorList>
            <person name="Gilroy R."/>
            <person name="Ravi A."/>
            <person name="Getino M."/>
            <person name="Pursley I."/>
            <person name="Horton D.L."/>
            <person name="Alikhan N.F."/>
            <person name="Baker D."/>
            <person name="Gharbi K."/>
            <person name="Hall N."/>
            <person name="Watson M."/>
            <person name="Adriaenssens E.M."/>
            <person name="Foster-Nyarko E."/>
            <person name="Jarju S."/>
            <person name="Secka A."/>
            <person name="Antonio M."/>
            <person name="Oren A."/>
            <person name="Chaudhuri R.R."/>
            <person name="La Ragione R."/>
            <person name="Hildebrand F."/>
            <person name="Pallen M.J."/>
        </authorList>
    </citation>
    <scope>NUCLEOTIDE SEQUENCE</scope>
    <source>
        <strain evidence="5">ChiBcec1-1630</strain>
    </source>
</reference>
<dbReference type="PROSITE" id="PS00041">
    <property type="entry name" value="HTH_ARAC_FAMILY_1"/>
    <property type="match status" value="1"/>
</dbReference>
<dbReference type="GO" id="GO:0003700">
    <property type="term" value="F:DNA-binding transcription factor activity"/>
    <property type="evidence" value="ECO:0007669"/>
    <property type="project" value="InterPro"/>
</dbReference>
<dbReference type="Gene3D" id="2.60.120.10">
    <property type="entry name" value="Jelly Rolls"/>
    <property type="match status" value="1"/>
</dbReference>
<dbReference type="GO" id="GO:0043565">
    <property type="term" value="F:sequence-specific DNA binding"/>
    <property type="evidence" value="ECO:0007669"/>
    <property type="project" value="InterPro"/>
</dbReference>
<dbReference type="PRINTS" id="PR00032">
    <property type="entry name" value="HTHARAC"/>
</dbReference>
<dbReference type="InterPro" id="IPR003313">
    <property type="entry name" value="AraC-bd"/>
</dbReference>
<evidence type="ECO:0000256" key="3">
    <source>
        <dbReference type="ARBA" id="ARBA00023163"/>
    </source>
</evidence>
<dbReference type="Pfam" id="PF02311">
    <property type="entry name" value="AraC_binding"/>
    <property type="match status" value="1"/>
</dbReference>
<dbReference type="InterPro" id="IPR018060">
    <property type="entry name" value="HTH_AraC"/>
</dbReference>
<keyword evidence="3" id="KW-0804">Transcription</keyword>
<dbReference type="Pfam" id="PF12833">
    <property type="entry name" value="HTH_18"/>
    <property type="match status" value="1"/>
</dbReference>
<dbReference type="Gene3D" id="1.10.10.60">
    <property type="entry name" value="Homeodomain-like"/>
    <property type="match status" value="2"/>
</dbReference>
<dbReference type="InterPro" id="IPR020449">
    <property type="entry name" value="Tscrpt_reg_AraC-type_HTH"/>
</dbReference>
<keyword evidence="2" id="KW-0238">DNA-binding</keyword>
<dbReference type="EMBL" id="DWVS01000030">
    <property type="protein sequence ID" value="HJC86679.1"/>
    <property type="molecule type" value="Genomic_DNA"/>
</dbReference>
<dbReference type="AlphaFoldDB" id="A0A9D2QFL5"/>
<name>A0A9D2QFL5_9FIRM</name>
<proteinExistence type="predicted"/>
<dbReference type="PROSITE" id="PS01124">
    <property type="entry name" value="HTH_ARAC_FAMILY_2"/>
    <property type="match status" value="1"/>
</dbReference>
<evidence type="ECO:0000259" key="4">
    <source>
        <dbReference type="PROSITE" id="PS01124"/>
    </source>
</evidence>